<dbReference type="EMBL" id="JAUNZN010000001">
    <property type="protein sequence ID" value="KAK4828794.1"/>
    <property type="molecule type" value="Genomic_DNA"/>
</dbReference>
<organism evidence="2 3">
    <name type="scientific">Mycteria americana</name>
    <name type="common">Wood stork</name>
    <dbReference type="NCBI Taxonomy" id="33587"/>
    <lineage>
        <taxon>Eukaryota</taxon>
        <taxon>Metazoa</taxon>
        <taxon>Chordata</taxon>
        <taxon>Craniata</taxon>
        <taxon>Vertebrata</taxon>
        <taxon>Euteleostomi</taxon>
        <taxon>Archelosauria</taxon>
        <taxon>Archosauria</taxon>
        <taxon>Dinosauria</taxon>
        <taxon>Saurischia</taxon>
        <taxon>Theropoda</taxon>
        <taxon>Coelurosauria</taxon>
        <taxon>Aves</taxon>
        <taxon>Neognathae</taxon>
        <taxon>Neoaves</taxon>
        <taxon>Aequornithes</taxon>
        <taxon>Ciconiiformes</taxon>
        <taxon>Ciconiidae</taxon>
        <taxon>Mycteria</taxon>
    </lineage>
</organism>
<keyword evidence="3" id="KW-1185">Reference proteome</keyword>
<sequence>MGTGSISLPTLLPSPHPKRHRGMGNEVCAWCPTHERQSFMTFSSVGPSHRLQFFKNWSNTSPYHGAQSFRKRLLHRGSPTGSQVLPEKLLLCGLLSMGSQVLPGASPVWALHGLLLPSGHIYLLQCGVLHGLQRDKLHHHGLLQQLQRNLYSDSSSLLNFYKS</sequence>
<protein>
    <submittedName>
        <fullName evidence="2">Uncharacterized protein</fullName>
    </submittedName>
</protein>
<gene>
    <name evidence="2" type="ORF">QYF61_000851</name>
</gene>
<comment type="caution">
    <text evidence="2">The sequence shown here is derived from an EMBL/GenBank/DDBJ whole genome shotgun (WGS) entry which is preliminary data.</text>
</comment>
<reference evidence="2 3" key="1">
    <citation type="journal article" date="2023" name="J. Hered.">
        <title>Chromosome-level genome of the wood stork (Mycteria americana) provides insight into avian chromosome evolution.</title>
        <authorList>
            <person name="Flamio R. Jr."/>
            <person name="Ramstad K.M."/>
        </authorList>
    </citation>
    <scope>NUCLEOTIDE SEQUENCE [LARGE SCALE GENOMIC DNA]</scope>
    <source>
        <strain evidence="2">JAX WOST 10</strain>
    </source>
</reference>
<evidence type="ECO:0000313" key="3">
    <source>
        <dbReference type="Proteomes" id="UP001333110"/>
    </source>
</evidence>
<feature type="non-terminal residue" evidence="2">
    <location>
        <position position="163"/>
    </location>
</feature>
<dbReference type="Proteomes" id="UP001333110">
    <property type="component" value="Unassembled WGS sequence"/>
</dbReference>
<feature type="region of interest" description="Disordered" evidence="1">
    <location>
        <begin position="1"/>
        <end position="21"/>
    </location>
</feature>
<accession>A0AAN7NNM9</accession>
<proteinExistence type="predicted"/>
<dbReference type="AlphaFoldDB" id="A0AAN7NNM9"/>
<evidence type="ECO:0000313" key="2">
    <source>
        <dbReference type="EMBL" id="KAK4828794.1"/>
    </source>
</evidence>
<evidence type="ECO:0000256" key="1">
    <source>
        <dbReference type="SAM" id="MobiDB-lite"/>
    </source>
</evidence>
<name>A0AAN7NNM9_MYCAM</name>